<protein>
    <submittedName>
        <fullName evidence="1">DUF1015 family protein</fullName>
    </submittedName>
</protein>
<proteinExistence type="predicted"/>
<dbReference type="Pfam" id="PF06245">
    <property type="entry name" value="DUF1015"/>
    <property type="match status" value="1"/>
</dbReference>
<evidence type="ECO:0000313" key="1">
    <source>
        <dbReference type="EMBL" id="RSD21454.1"/>
    </source>
</evidence>
<dbReference type="EMBL" id="RSEC01000033">
    <property type="protein sequence ID" value="RSD21454.1"/>
    <property type="molecule type" value="Genomic_DNA"/>
</dbReference>
<name>A0A427TF00_9PSEU</name>
<keyword evidence="2" id="KW-1185">Reference proteome</keyword>
<dbReference type="AlphaFoldDB" id="A0A427TF00"/>
<dbReference type="InterPro" id="IPR008323">
    <property type="entry name" value="UCP033563"/>
</dbReference>
<dbReference type="OrthoDB" id="9781616at2"/>
<accession>A0A427TF00</accession>
<dbReference type="PANTHER" id="PTHR36454:SF1">
    <property type="entry name" value="DUF1015 DOMAIN-CONTAINING PROTEIN"/>
    <property type="match status" value="1"/>
</dbReference>
<sequence length="386" mass="39892">MSDWIRPIGRGWVVRDAVPGPDVDEFAEPDRVIDALAAPGAGDTLLAVQHPARTPAALARGLDLAAAVPVARAALERLRKRSYRPVREVVAPYRIEGPDGVALGLLCLVDPAAVTDDGTARVRHTEDVYPDVVTERAAVLAGLGCATSAALLVPAAGGDLLTAEVARACGALGLPDLSTSDAAGRRHDLWVVPAGPLQHRLLAAAGAAELLVADGNHRVAAAAAAGHGGLLALVTAGPELRIGAIHRVLTGTGFGPEDLVSRWSAAGLDVRYDEHAVPVTGEAVVRAGTAVLRVVLPKPDVPAPVIDHEIVERVLFAEALGIDPDGPCMHPLPEGRPVPADADAVVLLAPVSHADVLAVHAAGRRMPRKATYFTPKPRSGLVLAEL</sequence>
<dbReference type="RefSeq" id="WP_125307679.1">
    <property type="nucleotide sequence ID" value="NZ_RSEC01000033.1"/>
</dbReference>
<dbReference type="Proteomes" id="UP000267081">
    <property type="component" value="Unassembled WGS sequence"/>
</dbReference>
<evidence type="ECO:0000313" key="2">
    <source>
        <dbReference type="Proteomes" id="UP000267081"/>
    </source>
</evidence>
<dbReference type="PANTHER" id="PTHR36454">
    <property type="entry name" value="LMO2823 PROTEIN"/>
    <property type="match status" value="1"/>
</dbReference>
<comment type="caution">
    <text evidence="1">The sequence shown here is derived from an EMBL/GenBank/DDBJ whole genome shotgun (WGS) entry which is preliminary data.</text>
</comment>
<organism evidence="1 2">
    <name type="scientific">Amycolatopsis eburnea</name>
    <dbReference type="NCBI Taxonomy" id="2267691"/>
    <lineage>
        <taxon>Bacteria</taxon>
        <taxon>Bacillati</taxon>
        <taxon>Actinomycetota</taxon>
        <taxon>Actinomycetes</taxon>
        <taxon>Pseudonocardiales</taxon>
        <taxon>Pseudonocardiaceae</taxon>
        <taxon>Amycolatopsis</taxon>
    </lineage>
</organism>
<reference evidence="1 2" key="1">
    <citation type="submission" date="2018-12" db="EMBL/GenBank/DDBJ databases">
        <title>Amycolatopsis eburnea sp. nov. actinomycete associate with arbuscular mycorrhiza fungal spore.</title>
        <authorList>
            <person name="Lumyong S."/>
            <person name="Chaiya L."/>
        </authorList>
    </citation>
    <scope>NUCLEOTIDE SEQUENCE [LARGE SCALE GENOMIC DNA]</scope>
    <source>
        <strain evidence="1 2">GLM-1</strain>
    </source>
</reference>
<gene>
    <name evidence="1" type="ORF">EIY87_11475</name>
</gene>